<dbReference type="AlphaFoldDB" id="A0A2G5D9Y8"/>
<dbReference type="EMBL" id="KZ305042">
    <property type="protein sequence ID" value="PIA40345.1"/>
    <property type="molecule type" value="Genomic_DNA"/>
</dbReference>
<keyword evidence="7" id="KW-0809">Transit peptide</keyword>
<reference evidence="14 15" key="1">
    <citation type="submission" date="2017-09" db="EMBL/GenBank/DDBJ databases">
        <title>WGS assembly of Aquilegia coerulea Goldsmith.</title>
        <authorList>
            <person name="Hodges S."/>
            <person name="Kramer E."/>
            <person name="Nordborg M."/>
            <person name="Tomkins J."/>
            <person name="Borevitz J."/>
            <person name="Derieg N."/>
            <person name="Yan J."/>
            <person name="Mihaltcheva S."/>
            <person name="Hayes R.D."/>
            <person name="Rokhsar D."/>
        </authorList>
    </citation>
    <scope>NUCLEOTIDE SEQUENCE [LARGE SCALE GENOMIC DNA]</scope>
    <source>
        <strain evidence="15">cv. Goldsmith</strain>
    </source>
</reference>
<dbReference type="FunCoup" id="A0A2G5D9Y8">
    <property type="interactions" value="1851"/>
</dbReference>
<dbReference type="OrthoDB" id="551352at2759"/>
<feature type="domain" description="CRM" evidence="13">
    <location>
        <begin position="372"/>
        <end position="469"/>
    </location>
</feature>
<keyword evidence="4" id="KW-0507">mRNA processing</keyword>
<keyword evidence="15" id="KW-1185">Reference proteome</keyword>
<keyword evidence="11" id="KW-0175">Coiled coil</keyword>
<evidence type="ECO:0000256" key="10">
    <source>
        <dbReference type="PROSITE-ProRule" id="PRU00626"/>
    </source>
</evidence>
<keyword evidence="9" id="KW-0687">Ribonucleoprotein</keyword>
<dbReference type="InterPro" id="IPR045278">
    <property type="entry name" value="CRS1/CFM2/CFM3"/>
</dbReference>
<dbReference type="GO" id="GO:1990904">
    <property type="term" value="C:ribonucleoprotein complex"/>
    <property type="evidence" value="ECO:0007669"/>
    <property type="project" value="UniProtKB-KW"/>
</dbReference>
<keyword evidence="2" id="KW-0150">Chloroplast</keyword>
<accession>A0A2G5D9Y8</accession>
<feature type="compositionally biased region" description="Polar residues" evidence="12">
    <location>
        <begin position="772"/>
        <end position="782"/>
    </location>
</feature>
<protein>
    <recommendedName>
        <fullName evidence="13">CRM domain-containing protein</fullName>
    </recommendedName>
</protein>
<dbReference type="GO" id="GO:0003729">
    <property type="term" value="F:mRNA binding"/>
    <property type="evidence" value="ECO:0007669"/>
    <property type="project" value="InterPro"/>
</dbReference>
<dbReference type="GO" id="GO:0000373">
    <property type="term" value="P:Group II intron splicing"/>
    <property type="evidence" value="ECO:0007669"/>
    <property type="project" value="UniProtKB-ARBA"/>
</dbReference>
<keyword evidence="8" id="KW-0508">mRNA splicing</keyword>
<keyword evidence="3" id="KW-0934">Plastid</keyword>
<gene>
    <name evidence="14" type="ORF">AQUCO_02500202v1</name>
</gene>
<comment type="subcellular location">
    <subcellularLocation>
        <location evidence="1">Plastid</location>
        <location evidence="1">Chloroplast</location>
    </subcellularLocation>
</comment>
<proteinExistence type="predicted"/>
<keyword evidence="5" id="KW-0677">Repeat</keyword>
<sequence length="1075" mass="120289">MLLPHPTSLSSFSNKTHFPLFFPSPNLSPQTLKPFKFIINSSSTTNNQTVSQTAIKRIADKLRSLGYIEEQKNSEQTQTSNTNNNSAGEIFLPFPEQLPKNRVGYTIDSSWSTPQNPVPELGSGVAISRKKEVKEEEKKLVKKEPRVPTLAELKLSRTELKRLTTLGIALKTKLNVGKAGITEGIVNGIHERWRRIEVVKIKCEDLCKMNMKRTHETLERKTGGLVVWRAGSTIILYRGANYEYPYFMANGNKNLESYHDEASSKSNVDLGIGEKHANVAGIDGVNSGSPNHLSRVDRPSLVHGVGSPNRVRFQLPGEAQLAEEADIMLDGLGPRFTDWWGYDPLPVDGDLLPAVVPGYRRPFRLLPYGIKPKLTDDEMTTMRRLSRPLPCHFALGRNRRLQGLAVSIVKLWEKCEIVKIAIKRGVQNTDGDMMAEELKWLTGGTLLSRDMESITFYRGKDFLPAAVSTAIEERRRNAVRKEKQLKGKTQSIETMPEAEMETDQIECDDELQEAIQKNRELVSEERKIKSANSRLKRISTKLSMAVEKKEKAEQLLADLEKTAEPHKPEIDKEGITAEERYMLKKVGLRMKAYLPLGRRGVFDGTVENMHLHWKYRELVKIMASARSIGDAHAAARTLETESGGILIAVERVNREYAIIVYRGKNYQRPANLRPQSLLNKKQAMKRSIEAQRRESLKLHVLKLTKNIDQLKLQLVKDDSEVSSSQPNDNTKSVTSDGGGGLGKYSRNKKEDNSMDSTDDEEVKDDTEVSSSQPNDNTKSVTSDDGGGLMKYSRNTNEDSSMDSTDDQEAHSCVDDLDYLEETIQLHRLMDTTTKYVGPAEIEQNSSSEPKFRRKDQQSEFGDVADNESTFSTVRSLLQPQDGLTSSAIDSAGECVSRNELIESSLEIEQEKPGPAVDRDVKFGSNVVVPFKAAPLSNRDRLLLRKQALNMRKRPVIAIGRNNIVTGVAKTIKTHFEKNPLAIVNVKGRAEGTSVQEVIFKLEQATGAVLVSQETNKVILYRGWGMEEGQGHGKNKTNTRTRTVKQGNAQKVVSPQLMEAIRLECGLPISKEEGTL</sequence>
<feature type="compositionally biased region" description="Polar residues" evidence="12">
    <location>
        <begin position="721"/>
        <end position="735"/>
    </location>
</feature>
<evidence type="ECO:0000256" key="1">
    <source>
        <dbReference type="ARBA" id="ARBA00004229"/>
    </source>
</evidence>
<organism evidence="14 15">
    <name type="scientific">Aquilegia coerulea</name>
    <name type="common">Rocky mountain columbine</name>
    <dbReference type="NCBI Taxonomy" id="218851"/>
    <lineage>
        <taxon>Eukaryota</taxon>
        <taxon>Viridiplantae</taxon>
        <taxon>Streptophyta</taxon>
        <taxon>Embryophyta</taxon>
        <taxon>Tracheophyta</taxon>
        <taxon>Spermatophyta</taxon>
        <taxon>Magnoliopsida</taxon>
        <taxon>Ranunculales</taxon>
        <taxon>Ranunculaceae</taxon>
        <taxon>Thalictroideae</taxon>
        <taxon>Aquilegia</taxon>
    </lineage>
</organism>
<evidence type="ECO:0000259" key="13">
    <source>
        <dbReference type="PROSITE" id="PS51295"/>
    </source>
</evidence>
<name>A0A2G5D9Y8_AQUCA</name>
<evidence type="ECO:0000256" key="6">
    <source>
        <dbReference type="ARBA" id="ARBA00022884"/>
    </source>
</evidence>
<feature type="domain" description="CRM" evidence="13">
    <location>
        <begin position="153"/>
        <end position="249"/>
    </location>
</feature>
<feature type="domain" description="CRM" evidence="13">
    <location>
        <begin position="573"/>
        <end position="673"/>
    </location>
</feature>
<evidence type="ECO:0000256" key="12">
    <source>
        <dbReference type="SAM" id="MobiDB-lite"/>
    </source>
</evidence>
<evidence type="ECO:0000313" key="15">
    <source>
        <dbReference type="Proteomes" id="UP000230069"/>
    </source>
</evidence>
<evidence type="ECO:0000256" key="3">
    <source>
        <dbReference type="ARBA" id="ARBA00022640"/>
    </source>
</evidence>
<dbReference type="SMART" id="SM01103">
    <property type="entry name" value="CRS1_YhbY"/>
    <property type="match status" value="4"/>
</dbReference>
<dbReference type="InParanoid" id="A0A2G5D9Y8"/>
<evidence type="ECO:0000313" key="14">
    <source>
        <dbReference type="EMBL" id="PIA40345.1"/>
    </source>
</evidence>
<evidence type="ECO:0000256" key="8">
    <source>
        <dbReference type="ARBA" id="ARBA00023187"/>
    </source>
</evidence>
<evidence type="ECO:0000256" key="4">
    <source>
        <dbReference type="ARBA" id="ARBA00022664"/>
    </source>
</evidence>
<dbReference type="PROSITE" id="PS51295">
    <property type="entry name" value="CRM"/>
    <property type="match status" value="4"/>
</dbReference>
<dbReference type="GO" id="GO:0006397">
    <property type="term" value="P:mRNA processing"/>
    <property type="evidence" value="ECO:0007669"/>
    <property type="project" value="UniProtKB-KW"/>
</dbReference>
<dbReference type="Gene3D" id="3.30.110.60">
    <property type="entry name" value="YhbY-like"/>
    <property type="match status" value="4"/>
</dbReference>
<dbReference type="Proteomes" id="UP000230069">
    <property type="component" value="Unassembled WGS sequence"/>
</dbReference>
<evidence type="ECO:0000256" key="2">
    <source>
        <dbReference type="ARBA" id="ARBA00022528"/>
    </source>
</evidence>
<evidence type="ECO:0000256" key="9">
    <source>
        <dbReference type="ARBA" id="ARBA00023274"/>
    </source>
</evidence>
<dbReference type="GO" id="GO:0009507">
    <property type="term" value="C:chloroplast"/>
    <property type="evidence" value="ECO:0007669"/>
    <property type="project" value="UniProtKB-SubCell"/>
</dbReference>
<keyword evidence="6 10" id="KW-0694">RNA-binding</keyword>
<dbReference type="InterPro" id="IPR001890">
    <property type="entry name" value="RNA-binding_CRM"/>
</dbReference>
<dbReference type="FunFam" id="3.30.110.60:FF:000002">
    <property type="entry name" value="CRS2-associated factor 1, chloroplastic"/>
    <property type="match status" value="2"/>
</dbReference>
<evidence type="ECO:0000256" key="5">
    <source>
        <dbReference type="ARBA" id="ARBA00022737"/>
    </source>
</evidence>
<dbReference type="SUPFAM" id="SSF75471">
    <property type="entry name" value="YhbY-like"/>
    <property type="match status" value="4"/>
</dbReference>
<dbReference type="InterPro" id="IPR035920">
    <property type="entry name" value="YhbY-like_sf"/>
</dbReference>
<dbReference type="PANTHER" id="PTHR31846">
    <property type="entry name" value="CRS1 / YHBY (CRM) DOMAIN-CONTAINING PROTEIN"/>
    <property type="match status" value="1"/>
</dbReference>
<evidence type="ECO:0000256" key="7">
    <source>
        <dbReference type="ARBA" id="ARBA00022946"/>
    </source>
</evidence>
<dbReference type="FunFam" id="3.30.110.60:FF:000003">
    <property type="entry name" value="CRM-domain containing factor CFM3B, chloroplastic"/>
    <property type="match status" value="1"/>
</dbReference>
<dbReference type="PANTHER" id="PTHR31846:SF20">
    <property type="entry name" value="CRM-DOMAIN CONTAINING FACTOR CFM2, CHLOROPLASTIC"/>
    <property type="match status" value="1"/>
</dbReference>
<feature type="region of interest" description="Disordered" evidence="12">
    <location>
        <begin position="840"/>
        <end position="863"/>
    </location>
</feature>
<feature type="region of interest" description="Disordered" evidence="12">
    <location>
        <begin position="718"/>
        <end position="809"/>
    </location>
</feature>
<dbReference type="Pfam" id="PF01985">
    <property type="entry name" value="CRS1_YhbY"/>
    <property type="match status" value="4"/>
</dbReference>
<feature type="coiled-coil region" evidence="11">
    <location>
        <begin position="514"/>
        <end position="562"/>
    </location>
</feature>
<dbReference type="STRING" id="218851.A0A2G5D9Y8"/>
<feature type="domain" description="CRM" evidence="13">
    <location>
        <begin position="933"/>
        <end position="1032"/>
    </location>
</feature>
<evidence type="ECO:0000256" key="11">
    <source>
        <dbReference type="SAM" id="Coils"/>
    </source>
</evidence>